<dbReference type="Proteomes" id="UP000018419">
    <property type="component" value="Unassembled WGS sequence"/>
</dbReference>
<proteinExistence type="predicted"/>
<evidence type="ECO:0000313" key="2">
    <source>
        <dbReference type="Proteomes" id="UP000018419"/>
    </source>
</evidence>
<comment type="caution">
    <text evidence="1">The sequence shown here is derived from an EMBL/GenBank/DDBJ whole genome shotgun (WGS) entry which is preliminary data.</text>
</comment>
<dbReference type="RefSeq" id="WP_005404902.1">
    <property type="nucleotide sequence ID" value="NZ_ACVR01000013.1"/>
</dbReference>
<accession>A0ABM9YRH3</accession>
<keyword evidence="2" id="KW-1185">Reference proteome</keyword>
<dbReference type="EMBL" id="ACVR01000013">
    <property type="protein sequence ID" value="EET83746.1"/>
    <property type="molecule type" value="Genomic_DNA"/>
</dbReference>
<gene>
    <name evidence="1" type="ORF">ACIRA0001_2541</name>
</gene>
<organism evidence="1 2">
    <name type="scientific">Acinetobacter radioresistens SK82</name>
    <dbReference type="NCBI Taxonomy" id="596318"/>
    <lineage>
        <taxon>Bacteria</taxon>
        <taxon>Pseudomonadati</taxon>
        <taxon>Pseudomonadota</taxon>
        <taxon>Gammaproteobacteria</taxon>
        <taxon>Moraxellales</taxon>
        <taxon>Moraxellaceae</taxon>
        <taxon>Acinetobacter</taxon>
    </lineage>
</organism>
<name>A0ABM9YRH3_ACIRA</name>
<protein>
    <submittedName>
        <fullName evidence="1">Uncharacterized protein</fullName>
    </submittedName>
</protein>
<evidence type="ECO:0000313" key="1">
    <source>
        <dbReference type="EMBL" id="EET83746.1"/>
    </source>
</evidence>
<sequence length="59" mass="6496">MKHLKGTFTNKVEAERVSAAKMAEIKRQMAKFSINLAYGVPQISTGSPIKLQGFKAEVD</sequence>
<reference evidence="1 2" key="1">
    <citation type="submission" date="2009-07" db="EMBL/GenBank/DDBJ databases">
        <authorList>
            <person name="Madupu R."/>
            <person name="Durkin A.S."/>
            <person name="Torralba M."/>
            <person name="Methe B."/>
            <person name="Sutton G.G."/>
            <person name="Strausberg R.L."/>
            <person name="Nelson K.E."/>
        </authorList>
    </citation>
    <scope>NUCLEOTIDE SEQUENCE [LARGE SCALE GENOMIC DNA]</scope>
    <source>
        <strain evidence="1 2">SK82</strain>
    </source>
</reference>